<dbReference type="Proteomes" id="UP000324575">
    <property type="component" value="Unassembled WGS sequence"/>
</dbReference>
<sequence>MTIDTQKGSVKILEPKVEMLRQIRDLMPFGALQFGEPKNGAKYGLVMQCGEKEMYCLKQQPIELERKNAERMFQIQHLMIVEAYCQFIQHGFSGMYMACPYLRQRDNELWEAGIANFIFPSNNGKETEKVRITPAFDNPFGNGATTMLTNFVSDLRISFQKENLTMPSYFGLDVRTRSHLQAVAMNFMVLGSDIFCVRANLREEEPAWSILASNGIKSVYHLPSVPLTIDEKDICFSKGIDN</sequence>
<proteinExistence type="predicted"/>
<comment type="caution">
    <text evidence="1">The sequence shown here is derived from an EMBL/GenBank/DDBJ whole genome shotgun (WGS) entry which is preliminary data.</text>
</comment>
<name>A0A5M8NZI9_9BACT</name>
<dbReference type="AlphaFoldDB" id="A0A5M8NZI9"/>
<evidence type="ECO:0000313" key="1">
    <source>
        <dbReference type="EMBL" id="KAA6301564.1"/>
    </source>
</evidence>
<dbReference type="EMBL" id="SNRX01000017">
    <property type="protein sequence ID" value="KAA6301564.1"/>
    <property type="molecule type" value="Genomic_DNA"/>
</dbReference>
<protein>
    <submittedName>
        <fullName evidence="1">Uncharacterized protein</fullName>
    </submittedName>
</protein>
<gene>
    <name evidence="1" type="ORF">EZS26_002308</name>
</gene>
<evidence type="ECO:0000313" key="2">
    <source>
        <dbReference type="Proteomes" id="UP000324575"/>
    </source>
</evidence>
<reference evidence="1 2" key="1">
    <citation type="submission" date="2019-03" db="EMBL/GenBank/DDBJ databases">
        <title>Single cell metagenomics reveals metabolic interactions within the superorganism composed of flagellate Streblomastix strix and complex community of Bacteroidetes bacteria on its surface.</title>
        <authorList>
            <person name="Treitli S.C."/>
            <person name="Kolisko M."/>
            <person name="Husnik F."/>
            <person name="Keeling P."/>
            <person name="Hampl V."/>
        </authorList>
    </citation>
    <scope>NUCLEOTIDE SEQUENCE [LARGE SCALE GENOMIC DNA]</scope>
    <source>
        <strain evidence="1">St1</strain>
    </source>
</reference>
<accession>A0A5M8NZI9</accession>
<organism evidence="1 2">
    <name type="scientific">Candidatus Ordinivivax streblomastigis</name>
    <dbReference type="NCBI Taxonomy" id="2540710"/>
    <lineage>
        <taxon>Bacteria</taxon>
        <taxon>Pseudomonadati</taxon>
        <taxon>Bacteroidota</taxon>
        <taxon>Bacteroidia</taxon>
        <taxon>Bacteroidales</taxon>
        <taxon>Candidatus Ordinivivax</taxon>
    </lineage>
</organism>